<dbReference type="AlphaFoldDB" id="A0A0S2DEC9"/>
<dbReference type="EMBL" id="CP013140">
    <property type="protein sequence ID" value="ALN56669.1"/>
    <property type="molecule type" value="Genomic_DNA"/>
</dbReference>
<dbReference type="Pfam" id="PF19523">
    <property type="entry name" value="DUF6053"/>
    <property type="match status" value="1"/>
</dbReference>
<dbReference type="Proteomes" id="UP000061569">
    <property type="component" value="Chromosome"/>
</dbReference>
<dbReference type="InterPro" id="IPR046116">
    <property type="entry name" value="DUF6053"/>
</dbReference>
<keyword evidence="1" id="KW-1133">Transmembrane helix</keyword>
<reference evidence="2 3" key="1">
    <citation type="submission" date="2015-11" db="EMBL/GenBank/DDBJ databases">
        <title>Genome sequences of Lysobacter enzymogenes strain C3 and Lysobacter antibioticus ATCC 29479.</title>
        <authorList>
            <person name="Kobayashi D.Y."/>
        </authorList>
    </citation>
    <scope>NUCLEOTIDE SEQUENCE [LARGE SCALE GENOMIC DNA]</scope>
    <source>
        <strain evidence="2 3">C3</strain>
    </source>
</reference>
<dbReference type="PATRIC" id="fig|69.6.peg.1296"/>
<name>A0A0S2DEC9_LYSEN</name>
<organism evidence="2 3">
    <name type="scientific">Lysobacter enzymogenes</name>
    <dbReference type="NCBI Taxonomy" id="69"/>
    <lineage>
        <taxon>Bacteria</taxon>
        <taxon>Pseudomonadati</taxon>
        <taxon>Pseudomonadota</taxon>
        <taxon>Gammaproteobacteria</taxon>
        <taxon>Lysobacterales</taxon>
        <taxon>Lysobacteraceae</taxon>
        <taxon>Lysobacter</taxon>
    </lineage>
</organism>
<evidence type="ECO:0000313" key="2">
    <source>
        <dbReference type="EMBL" id="ALN56669.1"/>
    </source>
</evidence>
<dbReference type="KEGG" id="lez:GLE_1312"/>
<evidence type="ECO:0000313" key="3">
    <source>
        <dbReference type="Proteomes" id="UP000061569"/>
    </source>
</evidence>
<keyword evidence="1" id="KW-0812">Transmembrane</keyword>
<accession>A0A0S2DEC9</accession>
<feature type="transmembrane region" description="Helical" evidence="1">
    <location>
        <begin position="52"/>
        <end position="74"/>
    </location>
</feature>
<proteinExistence type="predicted"/>
<sequence>MRASVGGRAGSDNPQNQAFIGFSYERAELRRASSRGATGDRLSPRRNVAEPAALAAFVGGASAPMLFALIAAIWNKSIGVEAPPTKAVLMGPIT</sequence>
<gene>
    <name evidence="2" type="ORF">GLE_1312</name>
</gene>
<protein>
    <submittedName>
        <fullName evidence="2">Uncharacterized protein</fullName>
    </submittedName>
</protein>
<keyword evidence="1" id="KW-0472">Membrane</keyword>
<evidence type="ECO:0000256" key="1">
    <source>
        <dbReference type="SAM" id="Phobius"/>
    </source>
</evidence>